<feature type="region of interest" description="Disordered" evidence="6">
    <location>
        <begin position="324"/>
        <end position="343"/>
    </location>
</feature>
<keyword evidence="5" id="KW-0472">Membrane</keyword>
<dbReference type="InterPro" id="IPR001708">
    <property type="entry name" value="YidC/ALB3/OXA1/COX18"/>
</dbReference>
<evidence type="ECO:0000256" key="4">
    <source>
        <dbReference type="ARBA" id="ARBA00022989"/>
    </source>
</evidence>
<keyword evidence="3" id="KW-0812">Transmembrane</keyword>
<evidence type="ECO:0000256" key="5">
    <source>
        <dbReference type="ARBA" id="ARBA00023136"/>
    </source>
</evidence>
<keyword evidence="8" id="KW-1185">Reference proteome</keyword>
<gene>
    <name evidence="7" type="ORF">DFP72DRAFT_802882</name>
</gene>
<reference evidence="7 8" key="1">
    <citation type="submission" date="2020-07" db="EMBL/GenBank/DDBJ databases">
        <title>Comparative genomics of pyrophilous fungi reveals a link between fire events and developmental genes.</title>
        <authorList>
            <consortium name="DOE Joint Genome Institute"/>
            <person name="Steindorff A.S."/>
            <person name="Carver A."/>
            <person name="Calhoun S."/>
            <person name="Stillman K."/>
            <person name="Liu H."/>
            <person name="Lipzen A."/>
            <person name="Pangilinan J."/>
            <person name="Labutti K."/>
            <person name="Bruns T.D."/>
            <person name="Grigoriev I.V."/>
        </authorList>
    </citation>
    <scope>NUCLEOTIDE SEQUENCE [LARGE SCALE GENOMIC DNA]</scope>
    <source>
        <strain evidence="7 8">CBS 144469</strain>
    </source>
</reference>
<evidence type="ECO:0000256" key="3">
    <source>
        <dbReference type="ARBA" id="ARBA00022692"/>
    </source>
</evidence>
<organism evidence="7 8">
    <name type="scientific">Ephemerocybe angulata</name>
    <dbReference type="NCBI Taxonomy" id="980116"/>
    <lineage>
        <taxon>Eukaryota</taxon>
        <taxon>Fungi</taxon>
        <taxon>Dikarya</taxon>
        <taxon>Basidiomycota</taxon>
        <taxon>Agaricomycotina</taxon>
        <taxon>Agaricomycetes</taxon>
        <taxon>Agaricomycetidae</taxon>
        <taxon>Agaricales</taxon>
        <taxon>Agaricineae</taxon>
        <taxon>Psathyrellaceae</taxon>
        <taxon>Ephemerocybe</taxon>
    </lineage>
</organism>
<dbReference type="GO" id="GO:0032979">
    <property type="term" value="P:protein insertion into mitochondrial inner membrane from matrix"/>
    <property type="evidence" value="ECO:0007669"/>
    <property type="project" value="TreeGrafter"/>
</dbReference>
<name>A0A8H6IDE8_9AGAR</name>
<dbReference type="PANTHER" id="PTHR12428:SF65">
    <property type="entry name" value="CYTOCHROME C OXIDASE ASSEMBLY PROTEIN COX18, MITOCHONDRIAL"/>
    <property type="match status" value="1"/>
</dbReference>
<evidence type="ECO:0000256" key="6">
    <source>
        <dbReference type="SAM" id="MobiDB-lite"/>
    </source>
</evidence>
<dbReference type="EMBL" id="JACGCI010000008">
    <property type="protein sequence ID" value="KAF6762307.1"/>
    <property type="molecule type" value="Genomic_DNA"/>
</dbReference>
<dbReference type="Proteomes" id="UP000521943">
    <property type="component" value="Unassembled WGS sequence"/>
</dbReference>
<comment type="similarity">
    <text evidence="2">Belongs to the OXA1/ALB3/YidC family.</text>
</comment>
<keyword evidence="4" id="KW-1133">Transmembrane helix</keyword>
<accession>A0A8H6IDE8</accession>
<proteinExistence type="inferred from homology"/>
<dbReference type="OrthoDB" id="2436667at2759"/>
<dbReference type="GO" id="GO:0005743">
    <property type="term" value="C:mitochondrial inner membrane"/>
    <property type="evidence" value="ECO:0007669"/>
    <property type="project" value="TreeGrafter"/>
</dbReference>
<feature type="compositionally biased region" description="Polar residues" evidence="6">
    <location>
        <begin position="333"/>
        <end position="343"/>
    </location>
</feature>
<protein>
    <submittedName>
        <fullName evidence="7">60Kd inner membrane protein-domain-containing protein</fullName>
    </submittedName>
</protein>
<evidence type="ECO:0000256" key="2">
    <source>
        <dbReference type="ARBA" id="ARBA00009877"/>
    </source>
</evidence>
<comment type="caution">
    <text evidence="7">The sequence shown here is derived from an EMBL/GenBank/DDBJ whole genome shotgun (WGS) entry which is preliminary data.</text>
</comment>
<sequence>MLSLHKLHPPSALASRLRHRGPRTQPTCRRGFLTGLGTEFLDLALALPIPPSWPAYSTGIILVTLATRFAVLPVSIWSKNKARIVEEVIAPTIAKERPAVEKQVFDQMRLVDKITGDREFLINYHKSKCKEILTARRDELVAQHGCQTWKMMALPPLAQLPPFFVITMVLRQLSESPTVFDSEAFLTLSSLSHPDPTMVLPIVLGLVTMANVETSNLLMTATQKENMKKMEAQKEAMRAAGKVRVIEPGKYLKDALRGLSVVRILLASVMPGSVTLYWLTSATFGLFQTWVMDWADYRRRKALEAGATMVPQSVPVVPATASRGLGKGPIVRQPTNASPGPRR</sequence>
<comment type="subcellular location">
    <subcellularLocation>
        <location evidence="1">Membrane</location>
        <topology evidence="1">Multi-pass membrane protein</topology>
    </subcellularLocation>
</comment>
<feature type="region of interest" description="Disordered" evidence="6">
    <location>
        <begin position="1"/>
        <end position="25"/>
    </location>
</feature>
<dbReference type="GO" id="GO:0032977">
    <property type="term" value="F:membrane insertase activity"/>
    <property type="evidence" value="ECO:0007669"/>
    <property type="project" value="InterPro"/>
</dbReference>
<evidence type="ECO:0000313" key="7">
    <source>
        <dbReference type="EMBL" id="KAF6762307.1"/>
    </source>
</evidence>
<evidence type="ECO:0000256" key="1">
    <source>
        <dbReference type="ARBA" id="ARBA00004141"/>
    </source>
</evidence>
<dbReference type="PANTHER" id="PTHR12428">
    <property type="entry name" value="OXA1"/>
    <property type="match status" value="1"/>
</dbReference>
<dbReference type="GO" id="GO:0033617">
    <property type="term" value="P:mitochondrial respiratory chain complex IV assembly"/>
    <property type="evidence" value="ECO:0007669"/>
    <property type="project" value="TreeGrafter"/>
</dbReference>
<evidence type="ECO:0000313" key="8">
    <source>
        <dbReference type="Proteomes" id="UP000521943"/>
    </source>
</evidence>
<dbReference type="AlphaFoldDB" id="A0A8H6IDE8"/>